<reference evidence="3" key="2">
    <citation type="submission" date="2008-08" db="EMBL/GenBank/DDBJ databases">
        <authorList>
            <consortium name="Diatom Consortium"/>
            <person name="Grigoriev I."/>
            <person name="Grimwood J."/>
            <person name="Kuo A."/>
            <person name="Otillar R.P."/>
            <person name="Salamov A."/>
            <person name="Detter J.C."/>
            <person name="Lindquist E."/>
            <person name="Shapiro H."/>
            <person name="Lucas S."/>
            <person name="Glavina del Rio T."/>
            <person name="Pitluck S."/>
            <person name="Rokhsar D."/>
            <person name="Bowler C."/>
        </authorList>
    </citation>
    <scope>GENOME REANNOTATION</scope>
    <source>
        <strain evidence="3">CCAP 1055/1</strain>
    </source>
</reference>
<protein>
    <recommendedName>
        <fullName evidence="4">Sulfotransferase</fullName>
    </recommendedName>
</protein>
<dbReference type="Proteomes" id="UP000000759">
    <property type="component" value="Chromosome 14"/>
</dbReference>
<dbReference type="InParanoid" id="B7G4M5"/>
<feature type="transmembrane region" description="Helical" evidence="1">
    <location>
        <begin position="9"/>
        <end position="28"/>
    </location>
</feature>
<organism evidence="2 3">
    <name type="scientific">Phaeodactylum tricornutum (strain CCAP 1055/1)</name>
    <dbReference type="NCBI Taxonomy" id="556484"/>
    <lineage>
        <taxon>Eukaryota</taxon>
        <taxon>Sar</taxon>
        <taxon>Stramenopiles</taxon>
        <taxon>Ochrophyta</taxon>
        <taxon>Bacillariophyta</taxon>
        <taxon>Bacillariophyceae</taxon>
        <taxon>Bacillariophycidae</taxon>
        <taxon>Naviculales</taxon>
        <taxon>Phaeodactylaceae</taxon>
        <taxon>Phaeodactylum</taxon>
    </lineage>
</organism>
<dbReference type="OrthoDB" id="47893at2759"/>
<gene>
    <name evidence="2" type="ORF">PHATRDRAFT_37993</name>
</gene>
<dbReference type="KEGG" id="pti:PHATRDRAFT_37993"/>
<keyword evidence="1" id="KW-0812">Transmembrane</keyword>
<evidence type="ECO:0008006" key="4">
    <source>
        <dbReference type="Google" id="ProtNLM"/>
    </source>
</evidence>
<dbReference type="RefSeq" id="XP_002181940.1">
    <property type="nucleotide sequence ID" value="XM_002181904.1"/>
</dbReference>
<dbReference type="GeneID" id="7202895"/>
<evidence type="ECO:0000313" key="3">
    <source>
        <dbReference type="Proteomes" id="UP000000759"/>
    </source>
</evidence>
<keyword evidence="1" id="KW-1133">Transmembrane helix</keyword>
<proteinExistence type="predicted"/>
<sequence>MRSPRVQSLIVPTLLGMSVAVLLALLWVPQLFLIRSTNGKESAVRTNIRNGGIQPLLLTTSATSKDQSNSKAATLNPSPYGCTEVHQQDLSAIPLSNALREEQHFEPKLCNLQHLNGPLPVVLMSSGRSGSSSTWQILSTLTGQETASLEYSGSNEKANREFFATHQDAAWLEGLFCEQKKSSPQAGMVAKWKPGSIDVLFGMQGALETLLWMRHNSESVKLVRSVRNALDVHISGVKHKSDGTKPKVQSHCRSFIATVQKEACLKHHLVAGTNITLETQGLVNGLRKFIQMEEGVNRLLAALKIPFVSVTYEGLYYPQDGSASSWMRIFDFLGIGPRTNLTMQDVKGAMTHMPTHNDFHNVTLANYEEVRSVLENANLGHLLH</sequence>
<dbReference type="OMA" id="ASSWMRI"/>
<dbReference type="PaxDb" id="2850-Phatr37993"/>
<name>B7G4M5_PHATC</name>
<keyword evidence="3" id="KW-1185">Reference proteome</keyword>
<keyword evidence="1" id="KW-0472">Membrane</keyword>
<dbReference type="SUPFAM" id="SSF52540">
    <property type="entry name" value="P-loop containing nucleoside triphosphate hydrolases"/>
    <property type="match status" value="1"/>
</dbReference>
<evidence type="ECO:0000313" key="2">
    <source>
        <dbReference type="EMBL" id="EEC46480.1"/>
    </source>
</evidence>
<dbReference type="HOGENOM" id="CLU_720542_0_0_1"/>
<evidence type="ECO:0000256" key="1">
    <source>
        <dbReference type="SAM" id="Phobius"/>
    </source>
</evidence>
<dbReference type="AlphaFoldDB" id="B7G4M5"/>
<dbReference type="eggNOG" id="ENOG502SS43">
    <property type="taxonomic scope" value="Eukaryota"/>
</dbReference>
<dbReference type="EMBL" id="CM000616">
    <property type="protein sequence ID" value="EEC46480.1"/>
    <property type="molecule type" value="Genomic_DNA"/>
</dbReference>
<dbReference type="InterPro" id="IPR027417">
    <property type="entry name" value="P-loop_NTPase"/>
</dbReference>
<accession>B7G4M5</accession>
<dbReference type="Gene3D" id="3.40.50.300">
    <property type="entry name" value="P-loop containing nucleotide triphosphate hydrolases"/>
    <property type="match status" value="1"/>
</dbReference>
<reference evidence="2 3" key="1">
    <citation type="journal article" date="2008" name="Nature">
        <title>The Phaeodactylum genome reveals the evolutionary history of diatom genomes.</title>
        <authorList>
            <person name="Bowler C."/>
            <person name="Allen A.E."/>
            <person name="Badger J.H."/>
            <person name="Grimwood J."/>
            <person name="Jabbari K."/>
            <person name="Kuo A."/>
            <person name="Maheswari U."/>
            <person name="Martens C."/>
            <person name="Maumus F."/>
            <person name="Otillar R.P."/>
            <person name="Rayko E."/>
            <person name="Salamov A."/>
            <person name="Vandepoele K."/>
            <person name="Beszteri B."/>
            <person name="Gruber A."/>
            <person name="Heijde M."/>
            <person name="Katinka M."/>
            <person name="Mock T."/>
            <person name="Valentin K."/>
            <person name="Verret F."/>
            <person name="Berges J.A."/>
            <person name="Brownlee C."/>
            <person name="Cadoret J.P."/>
            <person name="Chiovitti A."/>
            <person name="Choi C.J."/>
            <person name="Coesel S."/>
            <person name="De Martino A."/>
            <person name="Detter J.C."/>
            <person name="Durkin C."/>
            <person name="Falciatore A."/>
            <person name="Fournet J."/>
            <person name="Haruta M."/>
            <person name="Huysman M.J."/>
            <person name="Jenkins B.D."/>
            <person name="Jiroutova K."/>
            <person name="Jorgensen R.E."/>
            <person name="Joubert Y."/>
            <person name="Kaplan A."/>
            <person name="Kroger N."/>
            <person name="Kroth P.G."/>
            <person name="La Roche J."/>
            <person name="Lindquist E."/>
            <person name="Lommer M."/>
            <person name="Martin-Jezequel V."/>
            <person name="Lopez P.J."/>
            <person name="Lucas S."/>
            <person name="Mangogna M."/>
            <person name="McGinnis K."/>
            <person name="Medlin L.K."/>
            <person name="Montsant A."/>
            <person name="Oudot-Le Secq M.P."/>
            <person name="Napoli C."/>
            <person name="Obornik M."/>
            <person name="Parker M.S."/>
            <person name="Petit J.L."/>
            <person name="Porcel B.M."/>
            <person name="Poulsen N."/>
            <person name="Robison M."/>
            <person name="Rychlewski L."/>
            <person name="Rynearson T.A."/>
            <person name="Schmutz J."/>
            <person name="Shapiro H."/>
            <person name="Siaut M."/>
            <person name="Stanley M."/>
            <person name="Sussman M.R."/>
            <person name="Taylor A.R."/>
            <person name="Vardi A."/>
            <person name="von Dassow P."/>
            <person name="Vyverman W."/>
            <person name="Willis A."/>
            <person name="Wyrwicz L.S."/>
            <person name="Rokhsar D.S."/>
            <person name="Weissenbach J."/>
            <person name="Armbrust E.V."/>
            <person name="Green B.R."/>
            <person name="Van de Peer Y."/>
            <person name="Grigoriev I.V."/>
        </authorList>
    </citation>
    <scope>NUCLEOTIDE SEQUENCE [LARGE SCALE GENOMIC DNA]</scope>
    <source>
        <strain evidence="2 3">CCAP 1055/1</strain>
    </source>
</reference>